<dbReference type="EC" id="2.3.1.48" evidence="1"/>
<comment type="caution">
    <text evidence="1">The sequence shown here is derived from an EMBL/GenBank/DDBJ whole genome shotgun (WGS) entry which is preliminary data.</text>
</comment>
<organism evidence="1 2">
    <name type="scientific">Spiromyces aspiralis</name>
    <dbReference type="NCBI Taxonomy" id="68401"/>
    <lineage>
        <taxon>Eukaryota</taxon>
        <taxon>Fungi</taxon>
        <taxon>Fungi incertae sedis</taxon>
        <taxon>Zoopagomycota</taxon>
        <taxon>Kickxellomycotina</taxon>
        <taxon>Kickxellomycetes</taxon>
        <taxon>Kickxellales</taxon>
        <taxon>Kickxellaceae</taxon>
        <taxon>Spiromyces</taxon>
    </lineage>
</organism>
<keyword evidence="1" id="KW-0012">Acyltransferase</keyword>
<sequence length="60" mass="7015">MNHLKDHILSTTKAEHFLTYADNYAIGYFKKQGFTKEITLDKRLWVGYIKDYEGGTLMQA</sequence>
<dbReference type="EMBL" id="JAMZIH010009948">
    <property type="protein sequence ID" value="KAJ1669408.1"/>
    <property type="molecule type" value="Genomic_DNA"/>
</dbReference>
<gene>
    <name evidence="1" type="primary">GCN5_4</name>
    <name evidence="1" type="ORF">EV182_008779</name>
</gene>
<feature type="non-terminal residue" evidence="1">
    <location>
        <position position="60"/>
    </location>
</feature>
<proteinExistence type="predicted"/>
<dbReference type="Proteomes" id="UP001145114">
    <property type="component" value="Unassembled WGS sequence"/>
</dbReference>
<keyword evidence="1" id="KW-0808">Transferase</keyword>
<protein>
    <submittedName>
        <fullName evidence="1">Histone acetyltransferase</fullName>
        <ecNumber evidence="1">2.3.1.48</ecNumber>
    </submittedName>
</protein>
<evidence type="ECO:0000313" key="1">
    <source>
        <dbReference type="EMBL" id="KAJ1669408.1"/>
    </source>
</evidence>
<evidence type="ECO:0000313" key="2">
    <source>
        <dbReference type="Proteomes" id="UP001145114"/>
    </source>
</evidence>
<reference evidence="1" key="1">
    <citation type="submission" date="2022-06" db="EMBL/GenBank/DDBJ databases">
        <title>Phylogenomic reconstructions and comparative analyses of Kickxellomycotina fungi.</title>
        <authorList>
            <person name="Reynolds N.K."/>
            <person name="Stajich J.E."/>
            <person name="Barry K."/>
            <person name="Grigoriev I.V."/>
            <person name="Crous P."/>
            <person name="Smith M.E."/>
        </authorList>
    </citation>
    <scope>NUCLEOTIDE SEQUENCE</scope>
    <source>
        <strain evidence="1">RSA 2271</strain>
    </source>
</reference>
<accession>A0ACC1H689</accession>
<name>A0ACC1H689_9FUNG</name>
<keyword evidence="2" id="KW-1185">Reference proteome</keyword>